<dbReference type="InterPro" id="IPR010987">
    <property type="entry name" value="Glutathione-S-Trfase_C-like"/>
</dbReference>
<reference evidence="6 7" key="1">
    <citation type="journal article" date="2017" name="PLoS Biol.">
        <title>The sea cucumber genome provides insights into morphological evolution and visceral regeneration.</title>
        <authorList>
            <person name="Zhang X."/>
            <person name="Sun L."/>
            <person name="Yuan J."/>
            <person name="Sun Y."/>
            <person name="Gao Y."/>
            <person name="Zhang L."/>
            <person name="Li S."/>
            <person name="Dai H."/>
            <person name="Hamel J.F."/>
            <person name="Liu C."/>
            <person name="Yu Y."/>
            <person name="Liu S."/>
            <person name="Lin W."/>
            <person name="Guo K."/>
            <person name="Jin S."/>
            <person name="Xu P."/>
            <person name="Storey K.B."/>
            <person name="Huan P."/>
            <person name="Zhang T."/>
            <person name="Zhou Y."/>
            <person name="Zhang J."/>
            <person name="Lin C."/>
            <person name="Li X."/>
            <person name="Xing L."/>
            <person name="Huo D."/>
            <person name="Sun M."/>
            <person name="Wang L."/>
            <person name="Mercier A."/>
            <person name="Li F."/>
            <person name="Yang H."/>
            <person name="Xiang J."/>
        </authorList>
    </citation>
    <scope>NUCLEOTIDE SEQUENCE [LARGE SCALE GENOMIC DNA]</scope>
    <source>
        <strain evidence="6">Shaxun</strain>
        <tissue evidence="6">Muscle</tissue>
    </source>
</reference>
<dbReference type="GO" id="GO:0045174">
    <property type="term" value="F:glutathione dehydrogenase (ascorbate) activity"/>
    <property type="evidence" value="ECO:0007669"/>
    <property type="project" value="UniProtKB-UniRule"/>
</dbReference>
<evidence type="ECO:0000259" key="4">
    <source>
        <dbReference type="PROSITE" id="PS50404"/>
    </source>
</evidence>
<dbReference type="SFLD" id="SFLDG00358">
    <property type="entry name" value="Main_(cytGST)"/>
    <property type="match status" value="1"/>
</dbReference>
<dbReference type="PANTHER" id="PTHR43968:SF6">
    <property type="entry name" value="GLUTATHIONE S-TRANSFERASE OMEGA"/>
    <property type="match status" value="1"/>
</dbReference>
<dbReference type="GO" id="GO:0004364">
    <property type="term" value="F:glutathione transferase activity"/>
    <property type="evidence" value="ECO:0007669"/>
    <property type="project" value="UniProtKB-UniRule"/>
</dbReference>
<dbReference type="PROSITE" id="PS50405">
    <property type="entry name" value="GST_CTER"/>
    <property type="match status" value="1"/>
</dbReference>
<dbReference type="EC" id="1.8.5.1" evidence="3"/>
<comment type="catalytic activity">
    <reaction evidence="3">
        <text>RX + glutathione = an S-substituted glutathione + a halide anion + H(+)</text>
        <dbReference type="Rhea" id="RHEA:16437"/>
        <dbReference type="ChEBI" id="CHEBI:15378"/>
        <dbReference type="ChEBI" id="CHEBI:16042"/>
        <dbReference type="ChEBI" id="CHEBI:17792"/>
        <dbReference type="ChEBI" id="CHEBI:57925"/>
        <dbReference type="ChEBI" id="CHEBI:90779"/>
        <dbReference type="EC" id="2.5.1.18"/>
    </reaction>
</comment>
<dbReference type="InterPro" id="IPR036249">
    <property type="entry name" value="Thioredoxin-like_sf"/>
</dbReference>
<protein>
    <recommendedName>
        <fullName evidence="3">Glutathione S-transferase omega</fullName>
        <shortName evidence="3">GSTO</shortName>
        <ecNumber evidence="3">1.20.4.2</ecNumber>
        <ecNumber evidence="3">1.8.5.1</ecNumber>
        <ecNumber evidence="3">2.5.1.18</ecNumber>
    </recommendedName>
    <alternativeName>
        <fullName evidence="3">Glutathione-dependent dehydroascorbate reductase</fullName>
    </alternativeName>
    <alternativeName>
        <fullName evidence="3">Monomethylarsonic acid reductase</fullName>
    </alternativeName>
</protein>
<proteinExistence type="inferred from homology"/>
<feature type="domain" description="GST N-terminal" evidence="4">
    <location>
        <begin position="20"/>
        <end position="98"/>
    </location>
</feature>
<keyword evidence="7" id="KW-1185">Reference proteome</keyword>
<dbReference type="Pfam" id="PF13410">
    <property type="entry name" value="GST_C_2"/>
    <property type="match status" value="1"/>
</dbReference>
<dbReference type="SUPFAM" id="SSF52833">
    <property type="entry name" value="Thioredoxin-like"/>
    <property type="match status" value="1"/>
</dbReference>
<evidence type="ECO:0000256" key="2">
    <source>
        <dbReference type="ARBA" id="ARBA00023002"/>
    </source>
</evidence>
<dbReference type="Gene3D" id="3.40.30.10">
    <property type="entry name" value="Glutaredoxin"/>
    <property type="match status" value="1"/>
</dbReference>
<comment type="catalytic activity">
    <reaction evidence="3">
        <text>methylarsonate + 2 glutathione + H(+) = methylarsonous acid + glutathione disulfide + H2O</text>
        <dbReference type="Rhea" id="RHEA:15969"/>
        <dbReference type="ChEBI" id="CHEBI:15377"/>
        <dbReference type="ChEBI" id="CHEBI:15378"/>
        <dbReference type="ChEBI" id="CHEBI:17826"/>
        <dbReference type="ChEBI" id="CHEBI:33409"/>
        <dbReference type="ChEBI" id="CHEBI:57925"/>
        <dbReference type="ChEBI" id="CHEBI:58297"/>
        <dbReference type="EC" id="1.20.4.2"/>
    </reaction>
</comment>
<evidence type="ECO:0000313" key="7">
    <source>
        <dbReference type="Proteomes" id="UP000230750"/>
    </source>
</evidence>
<dbReference type="OrthoDB" id="4951845at2759"/>
<dbReference type="GO" id="GO:0050610">
    <property type="term" value="F:methylarsonate reductase activity"/>
    <property type="evidence" value="ECO:0007669"/>
    <property type="project" value="UniProtKB-UniRule"/>
</dbReference>
<dbReference type="Proteomes" id="UP000230750">
    <property type="component" value="Unassembled WGS sequence"/>
</dbReference>
<dbReference type="EMBL" id="MRZV01000341">
    <property type="protein sequence ID" value="PIK52155.1"/>
    <property type="molecule type" value="Genomic_DNA"/>
</dbReference>
<organism evidence="6 7">
    <name type="scientific">Stichopus japonicus</name>
    <name type="common">Sea cucumber</name>
    <dbReference type="NCBI Taxonomy" id="307972"/>
    <lineage>
        <taxon>Eukaryota</taxon>
        <taxon>Metazoa</taxon>
        <taxon>Echinodermata</taxon>
        <taxon>Eleutherozoa</taxon>
        <taxon>Echinozoa</taxon>
        <taxon>Holothuroidea</taxon>
        <taxon>Aspidochirotacea</taxon>
        <taxon>Aspidochirotida</taxon>
        <taxon>Stichopodidae</taxon>
        <taxon>Apostichopus</taxon>
    </lineage>
</organism>
<name>A0A2G8KW17_STIJA</name>
<sequence length="242" mass="27435">MAPSPPHLSSGEALPPLKPGVIRLYSMKFCPFAERARLVLNAKNIEHEVINVNLWEKPTWFADKNPNQQVPIVEHDGKIVYESLIVSAYLEELYPDKHPLVPKDPYSRAKDAMLIEFHGGKVIPNFFGAKDGVNEEKVEALKGDLAKLDQDLKERGTDFFYGSQPGYLDYMIWPIFARVPSHGCFGAGQGIPKSLKVLAPWVERMMKDKAVQSTIHPDSAYTEFNKYYRKDATIFDRVETPN</sequence>
<keyword evidence="3" id="KW-0808">Transferase</keyword>
<dbReference type="PROSITE" id="PS50404">
    <property type="entry name" value="GST_NTER"/>
    <property type="match status" value="1"/>
</dbReference>
<dbReference type="GO" id="GO:0005737">
    <property type="term" value="C:cytoplasm"/>
    <property type="evidence" value="ECO:0007669"/>
    <property type="project" value="InterPro"/>
</dbReference>
<gene>
    <name evidence="6" type="ORF">BSL78_10934</name>
</gene>
<dbReference type="EC" id="2.5.1.18" evidence="3"/>
<feature type="domain" description="GST C-terminal" evidence="5">
    <location>
        <begin position="104"/>
        <end position="224"/>
    </location>
</feature>
<dbReference type="PRINTS" id="PR01625">
    <property type="entry name" value="GSTRNSFRASEO"/>
</dbReference>
<dbReference type="PANTHER" id="PTHR43968">
    <property type="match status" value="1"/>
</dbReference>
<dbReference type="EC" id="1.20.4.2" evidence="3"/>
<dbReference type="FunFam" id="3.40.30.10:FF:000123">
    <property type="entry name" value="Glutathione transferase o1"/>
    <property type="match status" value="1"/>
</dbReference>
<dbReference type="AlphaFoldDB" id="A0A2G8KW17"/>
<comment type="function">
    <text evidence="3">Exhibits glutathione-dependent thiol transferase activity. Has high dehydroascorbate reductase activity and may contribute to the recycling of ascorbic acid. Participates in the biotransformation of inorganic arsenic and reduces monomethylarsonic acid (MMA).</text>
</comment>
<dbReference type="InterPro" id="IPR004045">
    <property type="entry name" value="Glutathione_S-Trfase_N"/>
</dbReference>
<dbReference type="InterPro" id="IPR040079">
    <property type="entry name" value="Glutathione_S-Trfase"/>
</dbReference>
<dbReference type="FunFam" id="1.20.1050.10:FF:000009">
    <property type="entry name" value="Glutathione S-transferase omega-1"/>
    <property type="match status" value="1"/>
</dbReference>
<comment type="similarity">
    <text evidence="1 3">Belongs to the GST superfamily. Omega family.</text>
</comment>
<keyword evidence="2 3" id="KW-0560">Oxidoreductase</keyword>
<dbReference type="Pfam" id="PF13417">
    <property type="entry name" value="GST_N_3"/>
    <property type="match status" value="1"/>
</dbReference>
<dbReference type="InterPro" id="IPR005442">
    <property type="entry name" value="GST_omega"/>
</dbReference>
<comment type="caution">
    <text evidence="6">The sequence shown here is derived from an EMBL/GenBank/DDBJ whole genome shotgun (WGS) entry which is preliminary data.</text>
</comment>
<dbReference type="InterPro" id="IPR050983">
    <property type="entry name" value="GST_Omega/HSP26"/>
</dbReference>
<evidence type="ECO:0000256" key="1">
    <source>
        <dbReference type="ARBA" id="ARBA00011067"/>
    </source>
</evidence>
<dbReference type="InterPro" id="IPR036282">
    <property type="entry name" value="Glutathione-S-Trfase_C_sf"/>
</dbReference>
<accession>A0A2G8KW17</accession>
<dbReference type="STRING" id="307972.A0A2G8KW17"/>
<evidence type="ECO:0000313" key="6">
    <source>
        <dbReference type="EMBL" id="PIK52155.1"/>
    </source>
</evidence>
<evidence type="ECO:0000259" key="5">
    <source>
        <dbReference type="PROSITE" id="PS50405"/>
    </source>
</evidence>
<evidence type="ECO:0000256" key="3">
    <source>
        <dbReference type="RuleBase" id="RU368071"/>
    </source>
</evidence>
<dbReference type="Gene3D" id="1.20.1050.10">
    <property type="match status" value="1"/>
</dbReference>
<comment type="catalytic activity">
    <reaction evidence="3">
        <text>L-dehydroascorbate + 2 glutathione = glutathione disulfide + L-ascorbate</text>
        <dbReference type="Rhea" id="RHEA:24424"/>
        <dbReference type="ChEBI" id="CHEBI:38290"/>
        <dbReference type="ChEBI" id="CHEBI:57925"/>
        <dbReference type="ChEBI" id="CHEBI:58297"/>
        <dbReference type="ChEBI" id="CHEBI:58539"/>
        <dbReference type="EC" id="1.8.5.1"/>
    </reaction>
</comment>
<dbReference type="SFLD" id="SFLDS00019">
    <property type="entry name" value="Glutathione_Transferase_(cytos"/>
    <property type="match status" value="1"/>
</dbReference>
<dbReference type="GO" id="GO:0006749">
    <property type="term" value="P:glutathione metabolic process"/>
    <property type="evidence" value="ECO:0007669"/>
    <property type="project" value="UniProtKB-UniRule"/>
</dbReference>
<dbReference type="SUPFAM" id="SSF47616">
    <property type="entry name" value="GST C-terminal domain-like"/>
    <property type="match status" value="1"/>
</dbReference>